<dbReference type="Proteomes" id="UP001163798">
    <property type="component" value="Unassembled WGS sequence"/>
</dbReference>
<organism evidence="3 4">
    <name type="scientific">Lentinula aff. detonsa</name>
    <dbReference type="NCBI Taxonomy" id="2804958"/>
    <lineage>
        <taxon>Eukaryota</taxon>
        <taxon>Fungi</taxon>
        <taxon>Dikarya</taxon>
        <taxon>Basidiomycota</taxon>
        <taxon>Agaricomycotina</taxon>
        <taxon>Agaricomycetes</taxon>
        <taxon>Agaricomycetidae</taxon>
        <taxon>Agaricales</taxon>
        <taxon>Marasmiineae</taxon>
        <taxon>Omphalotaceae</taxon>
        <taxon>Lentinula</taxon>
    </lineage>
</organism>
<dbReference type="AlphaFoldDB" id="A0AA38NJ94"/>
<dbReference type="GO" id="GO:0009099">
    <property type="term" value="P:L-valine biosynthetic process"/>
    <property type="evidence" value="ECO:0007669"/>
    <property type="project" value="TreeGrafter"/>
</dbReference>
<dbReference type="PANTHER" id="PTHR18968">
    <property type="entry name" value="THIAMINE PYROPHOSPHATE ENZYMES"/>
    <property type="match status" value="1"/>
</dbReference>
<dbReference type="Pfam" id="PF02776">
    <property type="entry name" value="TPP_enzyme_N"/>
    <property type="match status" value="1"/>
</dbReference>
<dbReference type="GO" id="GO:0005948">
    <property type="term" value="C:acetolactate synthase complex"/>
    <property type="evidence" value="ECO:0007669"/>
    <property type="project" value="TreeGrafter"/>
</dbReference>
<comment type="caution">
    <text evidence="3">The sequence shown here is derived from an EMBL/GenBank/DDBJ whole genome shotgun (WGS) entry which is preliminary data.</text>
</comment>
<dbReference type="InterPro" id="IPR029061">
    <property type="entry name" value="THDP-binding"/>
</dbReference>
<dbReference type="Gene3D" id="3.40.50.970">
    <property type="match status" value="1"/>
</dbReference>
<dbReference type="InterPro" id="IPR045229">
    <property type="entry name" value="TPP_enz"/>
</dbReference>
<dbReference type="InterPro" id="IPR012001">
    <property type="entry name" value="Thiamin_PyroP_enz_TPP-bd_dom"/>
</dbReference>
<dbReference type="EMBL" id="MU793738">
    <property type="protein sequence ID" value="KAJ3780439.1"/>
    <property type="molecule type" value="Genomic_DNA"/>
</dbReference>
<evidence type="ECO:0000313" key="4">
    <source>
        <dbReference type="Proteomes" id="UP001163798"/>
    </source>
</evidence>
<dbReference type="GO" id="GO:0050660">
    <property type="term" value="F:flavin adenine dinucleotide binding"/>
    <property type="evidence" value="ECO:0007669"/>
    <property type="project" value="TreeGrafter"/>
</dbReference>
<evidence type="ECO:0000313" key="3">
    <source>
        <dbReference type="EMBL" id="KAJ3780439.1"/>
    </source>
</evidence>
<sequence>MDRTFVGSSGGQIFHEMMLRHGQGAGHMAGVVLVTSGPGATNVITSMQDALSDGVPLVVFSGQVATSAIGSDAFQEADVIGISRSCTKWNVMVKDISELPRRINEVFKIATSGRPGPILVDLPKDVTAGILRHYARY</sequence>
<feature type="domain" description="Thiamine pyrophosphate enzyme N-terminal TPP-binding" evidence="2">
    <location>
        <begin position="29"/>
        <end position="80"/>
    </location>
</feature>
<protein>
    <submittedName>
        <fullName evidence="3">Thiamine diphosphate-binding protein</fullName>
    </submittedName>
</protein>
<dbReference type="FunFam" id="3.40.50.970:FF:000007">
    <property type="entry name" value="Acetolactate synthase"/>
    <property type="match status" value="1"/>
</dbReference>
<reference evidence="3" key="1">
    <citation type="submission" date="2022-08" db="EMBL/GenBank/DDBJ databases">
        <authorList>
            <consortium name="DOE Joint Genome Institute"/>
            <person name="Min B."/>
            <person name="Riley R."/>
            <person name="Sierra-Patev S."/>
            <person name="Naranjo-Ortiz M."/>
            <person name="Looney B."/>
            <person name="Konkel Z."/>
            <person name="Slot J.C."/>
            <person name="Sakamoto Y."/>
            <person name="Steenwyk J.L."/>
            <person name="Rokas A."/>
            <person name="Carro J."/>
            <person name="Camarero S."/>
            <person name="Ferreira P."/>
            <person name="Molpeceres G."/>
            <person name="Ruiz-Duenas F.J."/>
            <person name="Serrano A."/>
            <person name="Henrissat B."/>
            <person name="Drula E."/>
            <person name="Hughes K.W."/>
            <person name="Mata J.L."/>
            <person name="Ishikawa N.K."/>
            <person name="Vargas-Isla R."/>
            <person name="Ushijima S."/>
            <person name="Smith C.A."/>
            <person name="Ahrendt S."/>
            <person name="Andreopoulos W."/>
            <person name="He G."/>
            <person name="Labutti K."/>
            <person name="Lipzen A."/>
            <person name="Ng V."/>
            <person name="Sandor L."/>
            <person name="Barry K."/>
            <person name="Martinez A.T."/>
            <person name="Xiao Y."/>
            <person name="Gibbons J.G."/>
            <person name="Terashima K."/>
            <person name="Hibbett D.S."/>
            <person name="Grigoriev I.V."/>
        </authorList>
    </citation>
    <scope>NUCLEOTIDE SEQUENCE</scope>
    <source>
        <strain evidence="3">TFB10291</strain>
    </source>
</reference>
<dbReference type="CDD" id="cd07035">
    <property type="entry name" value="TPP_PYR_POX_like"/>
    <property type="match status" value="1"/>
</dbReference>
<name>A0AA38NJ94_9AGAR</name>
<keyword evidence="4" id="KW-1185">Reference proteome</keyword>
<accession>A0AA38NJ94</accession>
<proteinExistence type="inferred from homology"/>
<evidence type="ECO:0000256" key="1">
    <source>
        <dbReference type="ARBA" id="ARBA00007812"/>
    </source>
</evidence>
<dbReference type="SUPFAM" id="SSF52518">
    <property type="entry name" value="Thiamin diphosphate-binding fold (THDP-binding)"/>
    <property type="match status" value="1"/>
</dbReference>
<dbReference type="GO" id="GO:0003984">
    <property type="term" value="F:acetolactate synthase activity"/>
    <property type="evidence" value="ECO:0007669"/>
    <property type="project" value="TreeGrafter"/>
</dbReference>
<dbReference type="GO" id="GO:0005739">
    <property type="term" value="C:mitochondrion"/>
    <property type="evidence" value="ECO:0007669"/>
    <property type="project" value="TreeGrafter"/>
</dbReference>
<dbReference type="GO" id="GO:0009097">
    <property type="term" value="P:isoleucine biosynthetic process"/>
    <property type="evidence" value="ECO:0007669"/>
    <property type="project" value="TreeGrafter"/>
</dbReference>
<dbReference type="PANTHER" id="PTHR18968:SF13">
    <property type="entry name" value="ACETOLACTATE SYNTHASE CATALYTIC SUBUNIT, MITOCHONDRIAL"/>
    <property type="match status" value="1"/>
</dbReference>
<comment type="similarity">
    <text evidence="1">Belongs to the TPP enzyme family.</text>
</comment>
<gene>
    <name evidence="3" type="ORF">GGU10DRAFT_397796</name>
</gene>
<dbReference type="GO" id="GO:0030976">
    <property type="term" value="F:thiamine pyrophosphate binding"/>
    <property type="evidence" value="ECO:0007669"/>
    <property type="project" value="InterPro"/>
</dbReference>
<evidence type="ECO:0000259" key="2">
    <source>
        <dbReference type="Pfam" id="PF02776"/>
    </source>
</evidence>